<dbReference type="InterPro" id="IPR041045">
    <property type="entry name" value="LPD25"/>
</dbReference>
<name>A0A0U9I075_9BACI</name>
<dbReference type="Pfam" id="PF08401">
    <property type="entry name" value="ArdcN"/>
    <property type="match status" value="1"/>
</dbReference>
<evidence type="ECO:0000313" key="5">
    <source>
        <dbReference type="Proteomes" id="UP000052946"/>
    </source>
</evidence>
<gene>
    <name evidence="4" type="ORF">OPHB3_2401</name>
</gene>
<feature type="domain" description="Large polyvalent protein associated" evidence="3">
    <location>
        <begin position="404"/>
        <end position="492"/>
    </location>
</feature>
<dbReference type="InterPro" id="IPR013610">
    <property type="entry name" value="ArdC_N"/>
</dbReference>
<comment type="caution">
    <text evidence="4">The sequence shown here is derived from an EMBL/GenBank/DDBJ whole genome shotgun (WGS) entry which is preliminary data.</text>
</comment>
<evidence type="ECO:0000259" key="3">
    <source>
        <dbReference type="Pfam" id="PF18840"/>
    </source>
</evidence>
<organism evidence="4 5">
    <name type="scientific">Oceanobacillus picturae</name>
    <dbReference type="NCBI Taxonomy" id="171693"/>
    <lineage>
        <taxon>Bacteria</taxon>
        <taxon>Bacillati</taxon>
        <taxon>Bacillota</taxon>
        <taxon>Bacilli</taxon>
        <taxon>Bacillales</taxon>
        <taxon>Bacillaceae</taxon>
        <taxon>Oceanobacillus</taxon>
    </lineage>
</organism>
<dbReference type="Pfam" id="PF18840">
    <property type="entry name" value="LPD25"/>
    <property type="match status" value="1"/>
</dbReference>
<evidence type="ECO:0000259" key="2">
    <source>
        <dbReference type="Pfam" id="PF08401"/>
    </source>
</evidence>
<dbReference type="AlphaFoldDB" id="A0A0U9I075"/>
<accession>A0A0U9I075</accession>
<reference evidence="4 5" key="2">
    <citation type="journal article" date="2016" name="Genome Announc.">
        <title>Draft Genome Sequence of Oceanobacillus picturae Heshi-B3, Isolated from Fermented Rice Bran in a Traditional Japanese Seafood Dish.</title>
        <authorList>
            <person name="Akuzawa S."/>
            <person name="Nagaoka J."/>
            <person name="Kanekatsu M."/>
            <person name="Kanesaki Y."/>
            <person name="Suzuki T."/>
        </authorList>
    </citation>
    <scope>NUCLEOTIDE SEQUENCE [LARGE SCALE GENOMIC DNA]</scope>
    <source>
        <strain evidence="4 5">Heshi-B3</strain>
    </source>
</reference>
<sequence>MKRKTFEQKQEEVKQLTETMNQSIESYFETPEQMADHLAFMMQFYQYSLRNTALIQSQFKGAQSVGSYKFWQEKGFQVQKGEKAIQILVPNKTQPKFKDENGKWKSIKKATEQEKELINKGELEKKGSGLYFGKGSVFDVSQTNAKTSDLPDVFPNRWLEGDVANYQDMLEALQKVGDKLDVTIGEPMEELGAAKGAFYQGIDGRKNHIGLNPRNGELQNVKTLIHELAHAKLHGTPDKHFNLTSEEKEFQAEMTAYAVASYFDIDTSDYSLGYLANWTQGKELKDKAQLLEEVRGAAVEFIETMEPELMKEQEKSMENGKDVFIQAVHDRNDLSELTEVDEAAMEYVIDYKEEEYTKGLYFCVDGEVVVGVDNSTNDAWTEEFDHVVKCKAWLKRYDLDVELPQIFIEWSEAPELDSDSMMDFAKGNAFMEKLEERYQDDNRYYKTRYSIVFPKSKNSKMEVINMERLDVGDGEFLNPHHQARKEGNLTDEQQMMLDDAVYGHLLESERLDINDWLKGKNEKKKLQTVDMDMM</sequence>
<dbReference type="EMBL" id="BBXV01000027">
    <property type="protein sequence ID" value="GAQ18461.1"/>
    <property type="molecule type" value="Genomic_DNA"/>
</dbReference>
<dbReference type="Proteomes" id="UP000052946">
    <property type="component" value="Unassembled WGS sequence"/>
</dbReference>
<dbReference type="GO" id="GO:0003697">
    <property type="term" value="F:single-stranded DNA binding"/>
    <property type="evidence" value="ECO:0007669"/>
    <property type="project" value="InterPro"/>
</dbReference>
<dbReference type="InterPro" id="IPR010359">
    <property type="entry name" value="IrrE_HExxH"/>
</dbReference>
<feature type="domain" description="IrrE N-terminal-like" evidence="1">
    <location>
        <begin position="193"/>
        <end position="259"/>
    </location>
</feature>
<dbReference type="OrthoDB" id="9803716at2"/>
<evidence type="ECO:0000259" key="1">
    <source>
        <dbReference type="Pfam" id="PF06114"/>
    </source>
</evidence>
<dbReference type="Pfam" id="PF06114">
    <property type="entry name" value="Peptidase_M78"/>
    <property type="match status" value="1"/>
</dbReference>
<feature type="domain" description="N-terminal" evidence="2">
    <location>
        <begin position="14"/>
        <end position="111"/>
    </location>
</feature>
<reference evidence="5" key="1">
    <citation type="submission" date="2015-07" db="EMBL/GenBank/DDBJ databases">
        <title>Draft Genome Sequence of Oceanobacillus picturae Heshi-B3 that Was Isolated from Fermented Rice Bran with Aging Salted Mackerel, Which Was Named Heshiko as Traditional Fermented Seafood in Japan.</title>
        <authorList>
            <person name="Akuzawa S."/>
            <person name="Nakagawa J."/>
            <person name="Kanekatsu T."/>
            <person name="Kanesaki Y."/>
            <person name="Suzuki T."/>
        </authorList>
    </citation>
    <scope>NUCLEOTIDE SEQUENCE [LARGE SCALE GENOMIC DNA]</scope>
    <source>
        <strain evidence="5">Heshi-B3</strain>
    </source>
</reference>
<proteinExistence type="predicted"/>
<dbReference type="RefSeq" id="WP_058950456.1">
    <property type="nucleotide sequence ID" value="NZ_BBXV01000027.1"/>
</dbReference>
<protein>
    <submittedName>
        <fullName evidence="4">LtrC</fullName>
    </submittedName>
</protein>
<evidence type="ECO:0000313" key="4">
    <source>
        <dbReference type="EMBL" id="GAQ18461.1"/>
    </source>
</evidence>